<name>A0A833W4S7_PHYIN</name>
<comment type="caution">
    <text evidence="14">The sequence shown here is derived from an EMBL/GenBank/DDBJ whole genome shotgun (WGS) entry which is preliminary data.</text>
</comment>
<dbReference type="InterPro" id="IPR026050">
    <property type="entry name" value="C1GALT1/C1GALT1_chp1"/>
</dbReference>
<evidence type="ECO:0000256" key="8">
    <source>
        <dbReference type="ARBA" id="ARBA00022741"/>
    </source>
</evidence>
<sequence length="368" mass="43258">MTLILLFVVVVTVFAALVASSLSSPLSKEDLCTFDREDARQVLEMLEVTPEPARSLHDNVYPRILCFAVSYSAQHQTRVRAVAETWGQRCNKLLFFSNMSDTIIVAKDTPAERRFDVVQLDIIADHAHLWLRTRAALLYLYDNFRHDYDWFYKCDDDTYVIVENMRAYLKRPEILQRFDREPMHMGHRFNMPPNKLAFYIKNETLLFQWHSRFDRMVYNSGGSGYVMNRLYLDKIVESLPEWTCLPDEASGTMPEDTGVAFCMMWNEVYPWDTRDHRGRERWHALNPQHFHLAWDDPNFWYVKYHEAVGGVRSVFDGAAADSVAFHYVKPPLMYHFERSLYLCRTHHDDIKSFNEYHGLAIGDQVMVV</sequence>
<dbReference type="GO" id="GO:0016020">
    <property type="term" value="C:membrane"/>
    <property type="evidence" value="ECO:0007669"/>
    <property type="project" value="UniProtKB-SubCell"/>
</dbReference>
<comment type="subcellular location">
    <subcellularLocation>
        <location evidence="1">Membrane</location>
        <topology evidence="1">Single-pass type II membrane protein</topology>
    </subcellularLocation>
</comment>
<evidence type="ECO:0000256" key="4">
    <source>
        <dbReference type="ARBA" id="ARBA00012557"/>
    </source>
</evidence>
<keyword evidence="15" id="KW-1185">Reference proteome</keyword>
<keyword evidence="7" id="KW-0812">Transmembrane</keyword>
<dbReference type="FunFam" id="3.90.550.50:FF:000088">
    <property type="entry name" value="Uncharacterized protein"/>
    <property type="match status" value="1"/>
</dbReference>
<dbReference type="AlphaFoldDB" id="A0A833W4S7"/>
<evidence type="ECO:0000256" key="1">
    <source>
        <dbReference type="ARBA" id="ARBA00004606"/>
    </source>
</evidence>
<keyword evidence="10" id="KW-1133">Transmembrane helix</keyword>
<evidence type="ECO:0000256" key="3">
    <source>
        <dbReference type="ARBA" id="ARBA00006462"/>
    </source>
</evidence>
<accession>A0A833W4S7</accession>
<dbReference type="EMBL" id="WSZM01001020">
    <property type="protein sequence ID" value="KAF4028567.1"/>
    <property type="molecule type" value="Genomic_DNA"/>
</dbReference>
<feature type="signal peptide" evidence="12">
    <location>
        <begin position="1"/>
        <end position="23"/>
    </location>
</feature>
<keyword evidence="6" id="KW-0808">Transferase</keyword>
<dbReference type="Proteomes" id="UP000602510">
    <property type="component" value="Unassembled WGS sequence"/>
</dbReference>
<evidence type="ECO:0000256" key="2">
    <source>
        <dbReference type="ARBA" id="ARBA00004922"/>
    </source>
</evidence>
<evidence type="ECO:0000256" key="5">
    <source>
        <dbReference type="ARBA" id="ARBA00022676"/>
    </source>
</evidence>
<keyword evidence="5" id="KW-0328">Glycosyltransferase</keyword>
<dbReference type="InterPro" id="IPR003378">
    <property type="entry name" value="Fringe-like_glycosylTrfase"/>
</dbReference>
<organism evidence="14 15">
    <name type="scientific">Phytophthora infestans</name>
    <name type="common">Potato late blight agent</name>
    <name type="synonym">Botrytis infestans</name>
    <dbReference type="NCBI Taxonomy" id="4787"/>
    <lineage>
        <taxon>Eukaryota</taxon>
        <taxon>Sar</taxon>
        <taxon>Stramenopiles</taxon>
        <taxon>Oomycota</taxon>
        <taxon>Peronosporomycetes</taxon>
        <taxon>Peronosporales</taxon>
        <taxon>Peronosporaceae</taxon>
        <taxon>Phytophthora</taxon>
    </lineage>
</organism>
<keyword evidence="8" id="KW-0547">Nucleotide-binding</keyword>
<dbReference type="PANTHER" id="PTHR23033:SF14">
    <property type="entry name" value="GLYCOPROTEIN-N-ACETYLGALACTOSAMINE 3-BETA-GALACTOSYLTRANSFERASE 1-RELATED"/>
    <property type="match status" value="1"/>
</dbReference>
<evidence type="ECO:0000256" key="10">
    <source>
        <dbReference type="ARBA" id="ARBA00022989"/>
    </source>
</evidence>
<reference evidence="14" key="1">
    <citation type="submission" date="2020-04" db="EMBL/GenBank/DDBJ databases">
        <title>Hybrid Assembly of Korean Phytophthora infestans isolates.</title>
        <authorList>
            <person name="Prokchorchik M."/>
            <person name="Lee Y."/>
            <person name="Seo J."/>
            <person name="Cho J.-H."/>
            <person name="Park Y.-E."/>
            <person name="Jang D.-C."/>
            <person name="Im J.-S."/>
            <person name="Choi J.-G."/>
            <person name="Park H.-J."/>
            <person name="Lee G.-B."/>
            <person name="Lee Y.-G."/>
            <person name="Hong S.-Y."/>
            <person name="Cho K."/>
            <person name="Sohn K.H."/>
        </authorList>
    </citation>
    <scope>NUCLEOTIDE SEQUENCE</scope>
    <source>
        <strain evidence="14">KR_1_A1</strain>
    </source>
</reference>
<evidence type="ECO:0000256" key="6">
    <source>
        <dbReference type="ARBA" id="ARBA00022679"/>
    </source>
</evidence>
<evidence type="ECO:0000256" key="11">
    <source>
        <dbReference type="ARBA" id="ARBA00023136"/>
    </source>
</evidence>
<keyword evidence="11" id="KW-0472">Membrane</keyword>
<keyword evidence="12" id="KW-0732">Signal</keyword>
<feature type="chain" id="PRO_5032627434" description="N-acetylgalactosaminide beta-1,3-galactosyltransferase" evidence="12">
    <location>
        <begin position="24"/>
        <end position="368"/>
    </location>
</feature>
<feature type="domain" description="Fringe-like glycosyltransferase" evidence="13">
    <location>
        <begin position="74"/>
        <end position="265"/>
    </location>
</feature>
<dbReference type="Pfam" id="PF02434">
    <property type="entry name" value="Fringe"/>
    <property type="match status" value="1"/>
</dbReference>
<evidence type="ECO:0000256" key="9">
    <source>
        <dbReference type="ARBA" id="ARBA00022968"/>
    </source>
</evidence>
<comment type="similarity">
    <text evidence="3">Belongs to the glycosyltransferase 31 family. Beta3-Gal-T subfamily.</text>
</comment>
<protein>
    <recommendedName>
        <fullName evidence="4">N-acetylgalactosaminide beta-1,3-galactosyltransferase</fullName>
        <ecNumber evidence="4">2.4.1.122</ecNumber>
    </recommendedName>
</protein>
<dbReference type="GO" id="GO:0016263">
    <property type="term" value="F:glycoprotein-N-acetylgalactosamine 3-beta-galactosyltransferase activity"/>
    <property type="evidence" value="ECO:0007669"/>
    <property type="project" value="UniProtKB-EC"/>
</dbReference>
<dbReference type="Gene3D" id="3.90.550.50">
    <property type="match status" value="1"/>
</dbReference>
<dbReference type="GO" id="GO:0000166">
    <property type="term" value="F:nucleotide binding"/>
    <property type="evidence" value="ECO:0007669"/>
    <property type="project" value="UniProtKB-KW"/>
</dbReference>
<evidence type="ECO:0000256" key="7">
    <source>
        <dbReference type="ARBA" id="ARBA00022692"/>
    </source>
</evidence>
<dbReference type="PANTHER" id="PTHR23033">
    <property type="entry name" value="BETA1,3-GALACTOSYLTRANSFERASE"/>
    <property type="match status" value="1"/>
</dbReference>
<dbReference type="EC" id="2.4.1.122" evidence="4"/>
<proteinExistence type="inferred from homology"/>
<keyword evidence="9" id="KW-0735">Signal-anchor</keyword>
<evidence type="ECO:0000313" key="15">
    <source>
        <dbReference type="Proteomes" id="UP000602510"/>
    </source>
</evidence>
<gene>
    <name evidence="14" type="ORF">GN244_ATG19757</name>
</gene>
<evidence type="ECO:0000256" key="12">
    <source>
        <dbReference type="SAM" id="SignalP"/>
    </source>
</evidence>
<evidence type="ECO:0000259" key="13">
    <source>
        <dbReference type="Pfam" id="PF02434"/>
    </source>
</evidence>
<comment type="pathway">
    <text evidence="2">Protein modification; protein glycosylation.</text>
</comment>
<evidence type="ECO:0000313" key="14">
    <source>
        <dbReference type="EMBL" id="KAF4028567.1"/>
    </source>
</evidence>